<evidence type="ECO:0000256" key="1">
    <source>
        <dbReference type="SAM" id="SignalP"/>
    </source>
</evidence>
<proteinExistence type="predicted"/>
<sequence>MLKRFMLFAVMILSIGILAACGSNNDDASNSNGNGGGKEIDELKIGFVPSKDPDEIITATEPLKDLLKEELEKEGITVNNVDISVGTTYEAVGEALSAGTTDVGLVPGGTFVLYDDGAEVILTSTRAGLNNDSEDAKDWNDNKPTEGTDEQATYYRSLFIAGPSEKGQELAEKVNKGEELTWEDLNSANWSVMGSSSSAGYIYPVLWLLENYDKSITDLDSVVQSDSYGSSFARLAAEQTDVLVAFADARRDYAEDWESKFDGKNDIWEDTNVIGVTDGIYNDTISVSKNSDIMDDELKAALQKAFINIAETEEGKEVISIYSHEGYQEATSEDYETEREAQQLIRDMK</sequence>
<dbReference type="PANTHER" id="PTHR35841:SF1">
    <property type="entry name" value="PHOSPHONATES-BINDING PERIPLASMIC PROTEIN"/>
    <property type="match status" value="1"/>
</dbReference>
<keyword evidence="1" id="KW-0732">Signal</keyword>
<dbReference type="Pfam" id="PF12974">
    <property type="entry name" value="Phosphonate-bd"/>
    <property type="match status" value="1"/>
</dbReference>
<feature type="chain" id="PRO_5038701644" evidence="1">
    <location>
        <begin position="20"/>
        <end position="349"/>
    </location>
</feature>
<comment type="caution">
    <text evidence="2">The sequence shown here is derived from an EMBL/GenBank/DDBJ whole genome shotgun (WGS) entry which is preliminary data.</text>
</comment>
<evidence type="ECO:0000313" key="3">
    <source>
        <dbReference type="Proteomes" id="UP000823937"/>
    </source>
</evidence>
<reference evidence="2" key="1">
    <citation type="journal article" date="2021" name="PeerJ">
        <title>Extensive microbial diversity within the chicken gut microbiome revealed by metagenomics and culture.</title>
        <authorList>
            <person name="Gilroy R."/>
            <person name="Ravi A."/>
            <person name="Getino M."/>
            <person name="Pursley I."/>
            <person name="Horton D.L."/>
            <person name="Alikhan N.F."/>
            <person name="Baker D."/>
            <person name="Gharbi K."/>
            <person name="Hall N."/>
            <person name="Watson M."/>
            <person name="Adriaenssens E.M."/>
            <person name="Foster-Nyarko E."/>
            <person name="Jarju S."/>
            <person name="Secka A."/>
            <person name="Antonio M."/>
            <person name="Oren A."/>
            <person name="Chaudhuri R.R."/>
            <person name="La Ragione R."/>
            <person name="Hildebrand F."/>
            <person name="Pallen M.J."/>
        </authorList>
    </citation>
    <scope>NUCLEOTIDE SEQUENCE</scope>
    <source>
        <strain evidence="2">CHK169-2315</strain>
    </source>
</reference>
<dbReference type="PROSITE" id="PS51257">
    <property type="entry name" value="PROKAR_LIPOPROTEIN"/>
    <property type="match status" value="1"/>
</dbReference>
<evidence type="ECO:0000313" key="2">
    <source>
        <dbReference type="EMBL" id="HIV73843.1"/>
    </source>
</evidence>
<dbReference type="Proteomes" id="UP000823937">
    <property type="component" value="Unassembled WGS sequence"/>
</dbReference>
<accession>A0A9D1TJN2</accession>
<dbReference type="Gene3D" id="3.40.190.10">
    <property type="entry name" value="Periplasmic binding protein-like II"/>
    <property type="match status" value="2"/>
</dbReference>
<gene>
    <name evidence="2" type="ORF">H9895_02040</name>
</gene>
<name>A0A9D1TJN2_9BACI</name>
<organism evidence="2 3">
    <name type="scientific">Candidatus Pseudogracilibacillus intestinigallinarum</name>
    <dbReference type="NCBI Taxonomy" id="2838742"/>
    <lineage>
        <taxon>Bacteria</taxon>
        <taxon>Bacillati</taxon>
        <taxon>Bacillota</taxon>
        <taxon>Bacilli</taxon>
        <taxon>Bacillales</taxon>
        <taxon>Bacillaceae</taxon>
        <taxon>Pseudogracilibacillus</taxon>
    </lineage>
</organism>
<protein>
    <submittedName>
        <fullName evidence="2">PhnD/SsuA/transferrin family substrate-binding protein</fullName>
    </submittedName>
</protein>
<dbReference type="SUPFAM" id="SSF53850">
    <property type="entry name" value="Periplasmic binding protein-like II"/>
    <property type="match status" value="1"/>
</dbReference>
<dbReference type="PANTHER" id="PTHR35841">
    <property type="entry name" value="PHOSPHONATES-BINDING PERIPLASMIC PROTEIN"/>
    <property type="match status" value="1"/>
</dbReference>
<reference evidence="2" key="2">
    <citation type="submission" date="2021-04" db="EMBL/GenBank/DDBJ databases">
        <authorList>
            <person name="Gilroy R."/>
        </authorList>
    </citation>
    <scope>NUCLEOTIDE SEQUENCE</scope>
    <source>
        <strain evidence="2">CHK169-2315</strain>
    </source>
</reference>
<dbReference type="AlphaFoldDB" id="A0A9D1TJN2"/>
<dbReference type="EMBL" id="DXHX01000028">
    <property type="protein sequence ID" value="HIV73843.1"/>
    <property type="molecule type" value="Genomic_DNA"/>
</dbReference>
<feature type="signal peptide" evidence="1">
    <location>
        <begin position="1"/>
        <end position="19"/>
    </location>
</feature>